<dbReference type="STRING" id="1855823.MCCS_24960"/>
<keyword evidence="4 9" id="KW-0548">Nucleotidyltransferase</keyword>
<evidence type="ECO:0000256" key="2">
    <source>
        <dbReference type="ARBA" id="ARBA00014363"/>
    </source>
</evidence>
<dbReference type="PANTHER" id="PTHR11669:SF8">
    <property type="entry name" value="DNA POLYMERASE III SUBUNIT DELTA"/>
    <property type="match status" value="1"/>
</dbReference>
<keyword evidence="6" id="KW-0239">DNA-directed DNA polymerase</keyword>
<evidence type="ECO:0000256" key="7">
    <source>
        <dbReference type="ARBA" id="ARBA00049244"/>
    </source>
</evidence>
<dbReference type="Proteomes" id="UP000194154">
    <property type="component" value="Chromosome"/>
</dbReference>
<proteinExistence type="predicted"/>
<accession>A0A1W7AEM2</accession>
<protein>
    <recommendedName>
        <fullName evidence="2">DNA polymerase III subunit delta'</fullName>
        <ecNumber evidence="1">2.7.7.7</ecNumber>
    </recommendedName>
</protein>
<comment type="catalytic activity">
    <reaction evidence="7">
        <text>DNA(n) + a 2'-deoxyribonucleoside 5'-triphosphate = DNA(n+1) + diphosphate</text>
        <dbReference type="Rhea" id="RHEA:22508"/>
        <dbReference type="Rhea" id="RHEA-COMP:17339"/>
        <dbReference type="Rhea" id="RHEA-COMP:17340"/>
        <dbReference type="ChEBI" id="CHEBI:33019"/>
        <dbReference type="ChEBI" id="CHEBI:61560"/>
        <dbReference type="ChEBI" id="CHEBI:173112"/>
        <dbReference type="EC" id="2.7.7.7"/>
    </reaction>
</comment>
<evidence type="ECO:0000313" key="9">
    <source>
        <dbReference type="EMBL" id="ARQ08059.1"/>
    </source>
</evidence>
<evidence type="ECO:0000256" key="5">
    <source>
        <dbReference type="ARBA" id="ARBA00022705"/>
    </source>
</evidence>
<dbReference type="GO" id="GO:0003887">
    <property type="term" value="F:DNA-directed DNA polymerase activity"/>
    <property type="evidence" value="ECO:0007669"/>
    <property type="project" value="UniProtKB-KW"/>
</dbReference>
<dbReference type="InterPro" id="IPR027417">
    <property type="entry name" value="P-loop_NTPase"/>
</dbReference>
<dbReference type="InterPro" id="IPR015199">
    <property type="entry name" value="DNA_pol_III_delta_C"/>
</dbReference>
<evidence type="ECO:0000313" key="10">
    <source>
        <dbReference type="Proteomes" id="UP000194154"/>
    </source>
</evidence>
<keyword evidence="5" id="KW-0235">DNA replication</keyword>
<evidence type="ECO:0000256" key="4">
    <source>
        <dbReference type="ARBA" id="ARBA00022695"/>
    </source>
</evidence>
<keyword evidence="3 9" id="KW-0808">Transferase</keyword>
<reference evidence="9 10" key="1">
    <citation type="journal article" date="2017" name="Int. J. Syst. Evol. Microbiol.">
        <title>Macrococcus canis sp. nov., a skin bacterium associated with infections in dogs.</title>
        <authorList>
            <person name="Gobeli Brawand S."/>
            <person name="Cotting K."/>
            <person name="Gomez-Sanz E."/>
            <person name="Collaud A."/>
            <person name="Thomann A."/>
            <person name="Brodard I."/>
            <person name="Rodriguez-Campos S."/>
            <person name="Strauss C."/>
            <person name="Perreten V."/>
        </authorList>
    </citation>
    <scope>NUCLEOTIDE SEQUENCE [LARGE SCALE GENOMIC DNA]</scope>
    <source>
        <strain evidence="9 10">KM45013</strain>
    </source>
</reference>
<evidence type="ECO:0000256" key="6">
    <source>
        <dbReference type="ARBA" id="ARBA00022932"/>
    </source>
</evidence>
<organism evidence="9 10">
    <name type="scientific">Macrococcoides canis</name>
    <dbReference type="NCBI Taxonomy" id="1855823"/>
    <lineage>
        <taxon>Bacteria</taxon>
        <taxon>Bacillati</taxon>
        <taxon>Bacillota</taxon>
        <taxon>Bacilli</taxon>
        <taxon>Bacillales</taxon>
        <taxon>Staphylococcaceae</taxon>
        <taxon>Macrococcoides</taxon>
    </lineage>
</organism>
<dbReference type="GO" id="GO:0009360">
    <property type="term" value="C:DNA polymerase III complex"/>
    <property type="evidence" value="ECO:0007669"/>
    <property type="project" value="InterPro"/>
</dbReference>
<dbReference type="EC" id="2.7.7.7" evidence="1"/>
<evidence type="ECO:0000256" key="3">
    <source>
        <dbReference type="ARBA" id="ARBA00022679"/>
    </source>
</evidence>
<dbReference type="InterPro" id="IPR050238">
    <property type="entry name" value="DNA_Rep/Repair_Clamp_Loader"/>
</dbReference>
<dbReference type="Gene3D" id="3.40.50.300">
    <property type="entry name" value="P-loop containing nucleotide triphosphate hydrolases"/>
    <property type="match status" value="1"/>
</dbReference>
<dbReference type="EMBL" id="CP021059">
    <property type="protein sequence ID" value="ARQ08059.1"/>
    <property type="molecule type" value="Genomic_DNA"/>
</dbReference>
<dbReference type="GO" id="GO:0003677">
    <property type="term" value="F:DNA binding"/>
    <property type="evidence" value="ECO:0007669"/>
    <property type="project" value="InterPro"/>
</dbReference>
<sequence length="307" mass="34764">MQQQLMQAIKNDKLSHAYLFEGSNKQALKEEAISFASAIICGDDEICHTRIAAHNHSDFLIMETEEATIKKEMIEEVLHKMNQKPIEGSYKVYIIVDFDKVTTQGENSILKFLEEPPGNTIALLLTSAPNEILPTIHSRCQHISVQDRQDISLTLSGQIPVPILMTLSKLLMSEDEAISWYTEKNFGEVRSQVVNWLQTLLNGDMMGLIQVSELQSHISERVSQQIALDMVQLFLQDILYLQLNEQSVSSFPDYEVVIQRISQKITIQQSINMIEAALSAKQKLLQYVNAALVFEQMAIKIVGEVRT</sequence>
<feature type="domain" description="DNA polymerase III delta subunit C-terminal" evidence="8">
    <location>
        <begin position="214"/>
        <end position="300"/>
    </location>
</feature>
<evidence type="ECO:0000259" key="8">
    <source>
        <dbReference type="Pfam" id="PF09115"/>
    </source>
</evidence>
<dbReference type="GO" id="GO:0006261">
    <property type="term" value="P:DNA-templated DNA replication"/>
    <property type="evidence" value="ECO:0007669"/>
    <property type="project" value="TreeGrafter"/>
</dbReference>
<dbReference type="Pfam" id="PF09115">
    <property type="entry name" value="DNApol3-delta_C"/>
    <property type="match status" value="1"/>
</dbReference>
<evidence type="ECO:0000256" key="1">
    <source>
        <dbReference type="ARBA" id="ARBA00012417"/>
    </source>
</evidence>
<dbReference type="RefSeq" id="WP_086043576.1">
    <property type="nucleotide sequence ID" value="NZ_CBCRZA010000014.1"/>
</dbReference>
<dbReference type="SUPFAM" id="SSF52540">
    <property type="entry name" value="P-loop containing nucleoside triphosphate hydrolases"/>
    <property type="match status" value="1"/>
</dbReference>
<dbReference type="Pfam" id="PF13177">
    <property type="entry name" value="DNA_pol3_delta2"/>
    <property type="match status" value="1"/>
</dbReference>
<dbReference type="GeneID" id="35296562"/>
<dbReference type="OrthoDB" id="9810148at2"/>
<dbReference type="KEGG" id="mcak:MCCS_24960"/>
<name>A0A1W7AEM2_9STAP</name>
<dbReference type="PANTHER" id="PTHR11669">
    <property type="entry name" value="REPLICATION FACTOR C / DNA POLYMERASE III GAMMA-TAU SUBUNIT"/>
    <property type="match status" value="1"/>
</dbReference>
<dbReference type="AlphaFoldDB" id="A0A1W7AEM2"/>
<gene>
    <name evidence="9" type="primary">dnaX_1</name>
    <name evidence="9" type="ORF">MCCS_24960</name>
</gene>
<keyword evidence="10" id="KW-1185">Reference proteome</keyword>